<evidence type="ECO:0000256" key="7">
    <source>
        <dbReference type="RuleBase" id="RU003879"/>
    </source>
</evidence>
<keyword evidence="6 8" id="KW-0472">Membrane</keyword>
<evidence type="ECO:0000313" key="9">
    <source>
        <dbReference type="EMBL" id="HGF34923.1"/>
    </source>
</evidence>
<accession>A0A7C3UZV5</accession>
<keyword evidence="3" id="KW-1003">Cell membrane</keyword>
<evidence type="ECO:0000256" key="8">
    <source>
        <dbReference type="SAM" id="Phobius"/>
    </source>
</evidence>
<dbReference type="InterPro" id="IPR003400">
    <property type="entry name" value="ExbD"/>
</dbReference>
<evidence type="ECO:0000256" key="1">
    <source>
        <dbReference type="ARBA" id="ARBA00004162"/>
    </source>
</evidence>
<comment type="subcellular location">
    <subcellularLocation>
        <location evidence="1">Cell membrane</location>
        <topology evidence="1">Single-pass membrane protein</topology>
    </subcellularLocation>
    <subcellularLocation>
        <location evidence="7">Cell membrane</location>
        <topology evidence="7">Single-pass type II membrane protein</topology>
    </subcellularLocation>
</comment>
<dbReference type="PANTHER" id="PTHR30558:SF7">
    <property type="entry name" value="TOL-PAL SYSTEM PROTEIN TOLR"/>
    <property type="match status" value="1"/>
</dbReference>
<dbReference type="GO" id="GO:0015031">
    <property type="term" value="P:protein transport"/>
    <property type="evidence" value="ECO:0007669"/>
    <property type="project" value="UniProtKB-KW"/>
</dbReference>
<name>A0A7C3UZV5_9BACT</name>
<dbReference type="Pfam" id="PF02472">
    <property type="entry name" value="ExbD"/>
    <property type="match status" value="1"/>
</dbReference>
<organism evidence="9">
    <name type="scientific">Desulfobacca acetoxidans</name>
    <dbReference type="NCBI Taxonomy" id="60893"/>
    <lineage>
        <taxon>Bacteria</taxon>
        <taxon>Pseudomonadati</taxon>
        <taxon>Thermodesulfobacteriota</taxon>
        <taxon>Desulfobaccia</taxon>
        <taxon>Desulfobaccales</taxon>
        <taxon>Desulfobaccaceae</taxon>
        <taxon>Desulfobacca</taxon>
    </lineage>
</organism>
<feature type="transmembrane region" description="Helical" evidence="8">
    <location>
        <begin position="17"/>
        <end position="36"/>
    </location>
</feature>
<evidence type="ECO:0000256" key="6">
    <source>
        <dbReference type="ARBA" id="ARBA00023136"/>
    </source>
</evidence>
<comment type="caution">
    <text evidence="9">The sequence shown here is derived from an EMBL/GenBank/DDBJ whole genome shotgun (WGS) entry which is preliminary data.</text>
</comment>
<evidence type="ECO:0000256" key="5">
    <source>
        <dbReference type="ARBA" id="ARBA00022989"/>
    </source>
</evidence>
<dbReference type="Gene3D" id="3.30.420.270">
    <property type="match status" value="1"/>
</dbReference>
<sequence length="131" mass="14627">MKGEIHGPITEINMTPFVDIVLVILIIFLLSATVMLPRTFSIALPKAAQADKLESVPIIISIDREGRIAINGTRLNQDQDFDQVFQSQKQGKESLAIIAADQETRHGRLIEVIDRLKGLKVQRIGIEVEQK</sequence>
<evidence type="ECO:0000256" key="2">
    <source>
        <dbReference type="ARBA" id="ARBA00005811"/>
    </source>
</evidence>
<dbReference type="EMBL" id="DTMF01000270">
    <property type="protein sequence ID" value="HGF34923.1"/>
    <property type="molecule type" value="Genomic_DNA"/>
</dbReference>
<keyword evidence="7" id="KW-0813">Transport</keyword>
<evidence type="ECO:0000256" key="3">
    <source>
        <dbReference type="ARBA" id="ARBA00022475"/>
    </source>
</evidence>
<dbReference type="GO" id="GO:0022857">
    <property type="term" value="F:transmembrane transporter activity"/>
    <property type="evidence" value="ECO:0007669"/>
    <property type="project" value="InterPro"/>
</dbReference>
<keyword evidence="7" id="KW-0653">Protein transport</keyword>
<protein>
    <submittedName>
        <fullName evidence="9">Biopolymer transporter ExbD</fullName>
    </submittedName>
</protein>
<dbReference type="GO" id="GO:0005886">
    <property type="term" value="C:plasma membrane"/>
    <property type="evidence" value="ECO:0007669"/>
    <property type="project" value="UniProtKB-SubCell"/>
</dbReference>
<proteinExistence type="inferred from homology"/>
<reference evidence="9" key="1">
    <citation type="journal article" date="2020" name="mSystems">
        <title>Genome- and Community-Level Interaction Insights into Carbon Utilization and Element Cycling Functions of Hydrothermarchaeota in Hydrothermal Sediment.</title>
        <authorList>
            <person name="Zhou Z."/>
            <person name="Liu Y."/>
            <person name="Xu W."/>
            <person name="Pan J."/>
            <person name="Luo Z.H."/>
            <person name="Li M."/>
        </authorList>
    </citation>
    <scope>NUCLEOTIDE SEQUENCE [LARGE SCALE GENOMIC DNA]</scope>
    <source>
        <strain evidence="9">SpSt-897</strain>
    </source>
</reference>
<keyword evidence="5 8" id="KW-1133">Transmembrane helix</keyword>
<dbReference type="PANTHER" id="PTHR30558">
    <property type="entry name" value="EXBD MEMBRANE COMPONENT OF PMF-DRIVEN MACROMOLECULE IMPORT SYSTEM"/>
    <property type="match status" value="1"/>
</dbReference>
<dbReference type="AlphaFoldDB" id="A0A7C3UZV5"/>
<evidence type="ECO:0000256" key="4">
    <source>
        <dbReference type="ARBA" id="ARBA00022692"/>
    </source>
</evidence>
<gene>
    <name evidence="9" type="ORF">ENW96_11155</name>
</gene>
<keyword evidence="4 7" id="KW-0812">Transmembrane</keyword>
<comment type="similarity">
    <text evidence="2 7">Belongs to the ExbD/TolR family.</text>
</comment>